<dbReference type="SUPFAM" id="SSF55729">
    <property type="entry name" value="Acyl-CoA N-acyltransferases (Nat)"/>
    <property type="match status" value="1"/>
</dbReference>
<reference evidence="2 3" key="1">
    <citation type="submission" date="2020-07" db="EMBL/GenBank/DDBJ databases">
        <title>Genomic Encyclopedia of Type Strains, Phase IV (KMG-IV): sequencing the most valuable type-strain genomes for metagenomic binning, comparative biology and taxonomic classification.</title>
        <authorList>
            <person name="Goeker M."/>
        </authorList>
    </citation>
    <scope>NUCLEOTIDE SEQUENCE [LARGE SCALE GENOMIC DNA]</scope>
    <source>
        <strain evidence="2 3">DSM 45533</strain>
    </source>
</reference>
<dbReference type="Pfam" id="PF00583">
    <property type="entry name" value="Acetyltransf_1"/>
    <property type="match status" value="1"/>
</dbReference>
<protein>
    <submittedName>
        <fullName evidence="2">GNAT superfamily N-acetyltransferase</fullName>
    </submittedName>
</protein>
<accession>A0A7W0CR87</accession>
<evidence type="ECO:0000313" key="2">
    <source>
        <dbReference type="EMBL" id="MBA2895846.1"/>
    </source>
</evidence>
<keyword evidence="2" id="KW-0808">Transferase</keyword>
<proteinExistence type="predicted"/>
<dbReference type="AlphaFoldDB" id="A0A7W0CR87"/>
<dbReference type="Proteomes" id="UP000530928">
    <property type="component" value="Unassembled WGS sequence"/>
</dbReference>
<keyword evidence="3" id="KW-1185">Reference proteome</keyword>
<feature type="domain" description="N-acetyltransferase" evidence="1">
    <location>
        <begin position="4"/>
        <end position="189"/>
    </location>
</feature>
<sequence length="189" mass="20685">MGELVIRPADSWSDLCEVFGPQGAYSGCWCMYFRVTNAEYRDLRGDGARERMRELVESPGAAPGLLAYLGEAPVGWCTIAPRTEFVRLAGSRVAKPVDESEPVEGVWSVPCFYVTRAGRGRGAAAALLEAAVEFARSQGARAVEGYPRDSEKKLPAAELFHGWKGLFEGAGFVEVARRTPTRPLMRLEL</sequence>
<evidence type="ECO:0000259" key="1">
    <source>
        <dbReference type="PROSITE" id="PS51186"/>
    </source>
</evidence>
<dbReference type="Gene3D" id="3.40.630.30">
    <property type="match status" value="1"/>
</dbReference>
<name>A0A7W0CR87_9ACTN</name>
<evidence type="ECO:0000313" key="3">
    <source>
        <dbReference type="Proteomes" id="UP000530928"/>
    </source>
</evidence>
<dbReference type="GO" id="GO:0016747">
    <property type="term" value="F:acyltransferase activity, transferring groups other than amino-acyl groups"/>
    <property type="evidence" value="ECO:0007669"/>
    <property type="project" value="InterPro"/>
</dbReference>
<dbReference type="EMBL" id="JACDUR010000007">
    <property type="protein sequence ID" value="MBA2895846.1"/>
    <property type="molecule type" value="Genomic_DNA"/>
</dbReference>
<comment type="caution">
    <text evidence="2">The sequence shown here is derived from an EMBL/GenBank/DDBJ whole genome shotgun (WGS) entry which is preliminary data.</text>
</comment>
<dbReference type="PROSITE" id="PS51186">
    <property type="entry name" value="GNAT"/>
    <property type="match status" value="1"/>
</dbReference>
<dbReference type="RefSeq" id="WP_181614533.1">
    <property type="nucleotide sequence ID" value="NZ_BAABAM010000011.1"/>
</dbReference>
<dbReference type="InterPro" id="IPR000182">
    <property type="entry name" value="GNAT_dom"/>
</dbReference>
<gene>
    <name evidence="2" type="ORF">HNR30_007232</name>
</gene>
<organism evidence="2 3">
    <name type="scientific">Nonomuraea soli</name>
    <dbReference type="NCBI Taxonomy" id="1032476"/>
    <lineage>
        <taxon>Bacteria</taxon>
        <taxon>Bacillati</taxon>
        <taxon>Actinomycetota</taxon>
        <taxon>Actinomycetes</taxon>
        <taxon>Streptosporangiales</taxon>
        <taxon>Streptosporangiaceae</taxon>
        <taxon>Nonomuraea</taxon>
    </lineage>
</organism>
<dbReference type="InterPro" id="IPR016181">
    <property type="entry name" value="Acyl_CoA_acyltransferase"/>
</dbReference>